<evidence type="ECO:0000313" key="6">
    <source>
        <dbReference type="Proteomes" id="UP000271974"/>
    </source>
</evidence>
<dbReference type="Proteomes" id="UP000271974">
    <property type="component" value="Unassembled WGS sequence"/>
</dbReference>
<sequence>MMLKHNNCLCLITLLLASFQITFVYCEGWAWISGDKIVDQVSTYQYPGGRSGASTWHDVNVNLTWMFGGQGFSEFPSGKPHLLNDLWIFNFNPVTEAKEKMDYFVKLGPVVSTGNSQKEIKPWPGIRQHASMCGFSDSLILFGGLGENGTGLEDLWIFNLRDKTWRQMSKKGPSRRGHPGVWCFGSFMYIFGGLGEKGQILNDMWKLNMLTLEWTLLQPFSVDMELPFKADLPEGRNGPATWVSGGAFYMFGGNTASSFSYSMQLVEGLVSDMWRYFPCNSTWDRVKDPMITDNKKIHNHMDAEKDAGPTIPGPRIGAGSWVDSLGNLWLFGGAGSDASLATASKHSQVLSDIWRFNTKPKVWEFVGGSREGGKAGIYTNLGEETVDGLPGSRTEMMVFPGKSDKIYIFGGVGHDGRKVDGFLNDLWSLDVSSVMSYQYMISVLSLLLFLGVGIFLLIIGFVVGLSSREDKHHGLMNRLSYTAVRSGLGASGHQYKQLKTDSEFIM</sequence>
<dbReference type="Pfam" id="PF24681">
    <property type="entry name" value="Kelch_KLHDC2_KLHL20_DRC7"/>
    <property type="match status" value="1"/>
</dbReference>
<dbReference type="PANTHER" id="PTHR46093">
    <property type="entry name" value="ACYL-COA-BINDING DOMAIN-CONTAINING PROTEIN 5"/>
    <property type="match status" value="1"/>
</dbReference>
<keyword evidence="1" id="KW-0880">Kelch repeat</keyword>
<feature type="transmembrane region" description="Helical" evidence="3">
    <location>
        <begin position="439"/>
        <end position="465"/>
    </location>
</feature>
<dbReference type="OrthoDB" id="432528at2759"/>
<proteinExistence type="predicted"/>
<comment type="caution">
    <text evidence="5">The sequence shown here is derived from an EMBL/GenBank/DDBJ whole genome shotgun (WGS) entry which is preliminary data.</text>
</comment>
<keyword evidence="6" id="KW-1185">Reference proteome</keyword>
<evidence type="ECO:0000256" key="2">
    <source>
        <dbReference type="ARBA" id="ARBA00022737"/>
    </source>
</evidence>
<protein>
    <submittedName>
        <fullName evidence="5">Uncharacterized protein</fullName>
    </submittedName>
</protein>
<dbReference type="Gene3D" id="2.120.10.80">
    <property type="entry name" value="Kelch-type beta propeller"/>
    <property type="match status" value="2"/>
</dbReference>
<dbReference type="EMBL" id="RQTK01000204">
    <property type="protein sequence ID" value="RUS84474.1"/>
    <property type="molecule type" value="Genomic_DNA"/>
</dbReference>
<feature type="chain" id="PRO_5018591262" evidence="4">
    <location>
        <begin position="27"/>
        <end position="506"/>
    </location>
</feature>
<evidence type="ECO:0000256" key="1">
    <source>
        <dbReference type="ARBA" id="ARBA00022441"/>
    </source>
</evidence>
<organism evidence="5 6">
    <name type="scientific">Elysia chlorotica</name>
    <name type="common">Eastern emerald elysia</name>
    <name type="synonym">Sea slug</name>
    <dbReference type="NCBI Taxonomy" id="188477"/>
    <lineage>
        <taxon>Eukaryota</taxon>
        <taxon>Metazoa</taxon>
        <taxon>Spiralia</taxon>
        <taxon>Lophotrochozoa</taxon>
        <taxon>Mollusca</taxon>
        <taxon>Gastropoda</taxon>
        <taxon>Heterobranchia</taxon>
        <taxon>Euthyneura</taxon>
        <taxon>Panpulmonata</taxon>
        <taxon>Sacoglossa</taxon>
        <taxon>Placobranchoidea</taxon>
        <taxon>Plakobranchidae</taxon>
        <taxon>Elysia</taxon>
    </lineage>
</organism>
<dbReference type="AlphaFoldDB" id="A0A3S0ZW67"/>
<gene>
    <name evidence="5" type="ORF">EGW08_007770</name>
</gene>
<keyword evidence="4" id="KW-0732">Signal</keyword>
<keyword evidence="3" id="KW-1133">Transmembrane helix</keyword>
<reference evidence="5 6" key="1">
    <citation type="submission" date="2019-01" db="EMBL/GenBank/DDBJ databases">
        <title>A draft genome assembly of the solar-powered sea slug Elysia chlorotica.</title>
        <authorList>
            <person name="Cai H."/>
            <person name="Li Q."/>
            <person name="Fang X."/>
            <person name="Li J."/>
            <person name="Curtis N.E."/>
            <person name="Altenburger A."/>
            <person name="Shibata T."/>
            <person name="Feng M."/>
            <person name="Maeda T."/>
            <person name="Schwartz J.A."/>
            <person name="Shigenobu S."/>
            <person name="Lundholm N."/>
            <person name="Nishiyama T."/>
            <person name="Yang H."/>
            <person name="Hasebe M."/>
            <person name="Li S."/>
            <person name="Pierce S.K."/>
            <person name="Wang J."/>
        </authorList>
    </citation>
    <scope>NUCLEOTIDE SEQUENCE [LARGE SCALE GENOMIC DNA]</scope>
    <source>
        <strain evidence="5">EC2010</strain>
        <tissue evidence="5">Whole organism of an adult</tissue>
    </source>
</reference>
<feature type="signal peptide" evidence="4">
    <location>
        <begin position="1"/>
        <end position="26"/>
    </location>
</feature>
<dbReference type="SUPFAM" id="SSF117281">
    <property type="entry name" value="Kelch motif"/>
    <property type="match status" value="1"/>
</dbReference>
<keyword evidence="2" id="KW-0677">Repeat</keyword>
<name>A0A3S0ZW67_ELYCH</name>
<dbReference type="STRING" id="188477.A0A3S0ZW67"/>
<accession>A0A3S0ZW67</accession>
<keyword evidence="3" id="KW-0812">Transmembrane</keyword>
<evidence type="ECO:0000313" key="5">
    <source>
        <dbReference type="EMBL" id="RUS84474.1"/>
    </source>
</evidence>
<dbReference type="PANTHER" id="PTHR46093:SF18">
    <property type="entry name" value="FIBRONECTIN TYPE-III DOMAIN-CONTAINING PROTEIN"/>
    <property type="match status" value="1"/>
</dbReference>
<dbReference type="InterPro" id="IPR015915">
    <property type="entry name" value="Kelch-typ_b-propeller"/>
</dbReference>
<keyword evidence="3" id="KW-0472">Membrane</keyword>
<evidence type="ECO:0000256" key="3">
    <source>
        <dbReference type="SAM" id="Phobius"/>
    </source>
</evidence>
<evidence type="ECO:0000256" key="4">
    <source>
        <dbReference type="SAM" id="SignalP"/>
    </source>
</evidence>